<evidence type="ECO:0000313" key="1">
    <source>
        <dbReference type="EMBL" id="MCL6698246.1"/>
    </source>
</evidence>
<comment type="caution">
    <text evidence="1">The sequence shown here is derived from an EMBL/GenBank/DDBJ whole genome shotgun (WGS) entry which is preliminary data.</text>
</comment>
<dbReference type="Proteomes" id="UP001203410">
    <property type="component" value="Unassembled WGS sequence"/>
</dbReference>
<dbReference type="Gene3D" id="3.30.450.20">
    <property type="entry name" value="PAS domain"/>
    <property type="match status" value="1"/>
</dbReference>
<sequence>MKDSFVYSLFEEATPGTFEDGYVFVIPPDLATADQDPDAGYWHCDIAHDNDLTWSDMVYLLFGLPAGTPVQRDWAVARYTEPSRTILERVRTYALRRKLGFIIDAAIRGVGDSHRWIRVLAVPILSKRNGRVVALHGLKRPI</sequence>
<gene>
    <name evidence="1" type="ORF">LZ496_05545</name>
</gene>
<dbReference type="EMBL" id="JAMGBA010000001">
    <property type="protein sequence ID" value="MCL6698246.1"/>
    <property type="molecule type" value="Genomic_DNA"/>
</dbReference>
<proteinExistence type="predicted"/>
<dbReference type="RefSeq" id="WP_249903592.1">
    <property type="nucleotide sequence ID" value="NZ_JAMGBA010000001.1"/>
</dbReference>
<protein>
    <recommendedName>
        <fullName evidence="3">PAS fold-containing protein</fullName>
    </recommendedName>
</protein>
<name>A0ABT0RTH5_9SPHN</name>
<evidence type="ECO:0008006" key="3">
    <source>
        <dbReference type="Google" id="ProtNLM"/>
    </source>
</evidence>
<keyword evidence="2" id="KW-1185">Reference proteome</keyword>
<reference evidence="1 2" key="1">
    <citation type="submission" date="2022-05" db="EMBL/GenBank/DDBJ databases">
        <authorList>
            <person name="Jo J.-H."/>
            <person name="Im W.-T."/>
        </authorList>
    </citation>
    <scope>NUCLEOTIDE SEQUENCE [LARGE SCALE GENOMIC DNA]</scope>
    <source>
        <strain evidence="1 2">NSE70-1</strain>
    </source>
</reference>
<evidence type="ECO:0000313" key="2">
    <source>
        <dbReference type="Proteomes" id="UP001203410"/>
    </source>
</evidence>
<organism evidence="1 2">
    <name type="scientific">Sphingomonas caseinilyticus</name>
    <dbReference type="NCBI Taxonomy" id="2908205"/>
    <lineage>
        <taxon>Bacteria</taxon>
        <taxon>Pseudomonadati</taxon>
        <taxon>Pseudomonadota</taxon>
        <taxon>Alphaproteobacteria</taxon>
        <taxon>Sphingomonadales</taxon>
        <taxon>Sphingomonadaceae</taxon>
        <taxon>Sphingomonas</taxon>
    </lineage>
</organism>
<accession>A0ABT0RTH5</accession>